<protein>
    <recommendedName>
        <fullName evidence="3">Phlebovirus glycoprotein G2 fusion domain-containing protein</fullName>
    </recommendedName>
</protein>
<reference evidence="1 2" key="1">
    <citation type="submission" date="2023-03" db="EMBL/GenBank/DDBJ databases">
        <title>Genome insight into feeding habits of ladybird beetles.</title>
        <authorList>
            <person name="Li H.-S."/>
            <person name="Huang Y.-H."/>
            <person name="Pang H."/>
        </authorList>
    </citation>
    <scope>NUCLEOTIDE SEQUENCE [LARGE SCALE GENOMIC DNA]</scope>
    <source>
        <strain evidence="1">SYSU_2023b</strain>
        <tissue evidence="1">Whole body</tissue>
    </source>
</reference>
<dbReference type="Proteomes" id="UP001431783">
    <property type="component" value="Unassembled WGS sequence"/>
</dbReference>
<evidence type="ECO:0008006" key="3">
    <source>
        <dbReference type="Google" id="ProtNLM"/>
    </source>
</evidence>
<gene>
    <name evidence="1" type="ORF">WA026_006911</name>
</gene>
<organism evidence="1 2">
    <name type="scientific">Henosepilachna vigintioctopunctata</name>
    <dbReference type="NCBI Taxonomy" id="420089"/>
    <lineage>
        <taxon>Eukaryota</taxon>
        <taxon>Metazoa</taxon>
        <taxon>Ecdysozoa</taxon>
        <taxon>Arthropoda</taxon>
        <taxon>Hexapoda</taxon>
        <taxon>Insecta</taxon>
        <taxon>Pterygota</taxon>
        <taxon>Neoptera</taxon>
        <taxon>Endopterygota</taxon>
        <taxon>Coleoptera</taxon>
        <taxon>Polyphaga</taxon>
        <taxon>Cucujiformia</taxon>
        <taxon>Coccinelloidea</taxon>
        <taxon>Coccinellidae</taxon>
        <taxon>Epilachninae</taxon>
        <taxon>Epilachnini</taxon>
        <taxon>Henosepilachna</taxon>
    </lineage>
</organism>
<accession>A0AAW1V1G2</accession>
<evidence type="ECO:0000313" key="2">
    <source>
        <dbReference type="Proteomes" id="UP001431783"/>
    </source>
</evidence>
<sequence>MESTQCISTPLRLSVNIPQTMVLLAKQLIPVHNNGLIPMKDCRCTPLGSVCCCLDSPFYSVVDEDLHAEIPLVYSGNKPLNLNPTTFMNALTRVENSMVNLREVVISSMY</sequence>
<dbReference type="EMBL" id="JARQZJ010000123">
    <property type="protein sequence ID" value="KAK9889556.1"/>
    <property type="molecule type" value="Genomic_DNA"/>
</dbReference>
<comment type="caution">
    <text evidence="1">The sequence shown here is derived from an EMBL/GenBank/DDBJ whole genome shotgun (WGS) entry which is preliminary data.</text>
</comment>
<name>A0AAW1V1G2_9CUCU</name>
<proteinExistence type="predicted"/>
<dbReference type="AlphaFoldDB" id="A0AAW1V1G2"/>
<keyword evidence="2" id="KW-1185">Reference proteome</keyword>
<evidence type="ECO:0000313" key="1">
    <source>
        <dbReference type="EMBL" id="KAK9889556.1"/>
    </source>
</evidence>